<name>A0A381TQH0_9ZZZZ</name>
<sequence>MTTSLGSINKIFVSFSAHGLCSNPFGTTYISPSFKSTWPSLNFIFKFPSNTTNVSSVSL</sequence>
<organism evidence="1">
    <name type="scientific">marine metagenome</name>
    <dbReference type="NCBI Taxonomy" id="408172"/>
    <lineage>
        <taxon>unclassified sequences</taxon>
        <taxon>metagenomes</taxon>
        <taxon>ecological metagenomes</taxon>
    </lineage>
</organism>
<dbReference type="AlphaFoldDB" id="A0A381TQH0"/>
<accession>A0A381TQH0</accession>
<proteinExistence type="predicted"/>
<evidence type="ECO:0000313" key="1">
    <source>
        <dbReference type="EMBL" id="SVA17768.1"/>
    </source>
</evidence>
<protein>
    <submittedName>
        <fullName evidence="1">Uncharacterized protein</fullName>
    </submittedName>
</protein>
<gene>
    <name evidence="1" type="ORF">METZ01_LOCUS70622</name>
</gene>
<dbReference type="EMBL" id="UINC01004913">
    <property type="protein sequence ID" value="SVA17768.1"/>
    <property type="molecule type" value="Genomic_DNA"/>
</dbReference>
<reference evidence="1" key="1">
    <citation type="submission" date="2018-05" db="EMBL/GenBank/DDBJ databases">
        <authorList>
            <person name="Lanie J.A."/>
            <person name="Ng W.-L."/>
            <person name="Kazmierczak K.M."/>
            <person name="Andrzejewski T.M."/>
            <person name="Davidsen T.M."/>
            <person name="Wayne K.J."/>
            <person name="Tettelin H."/>
            <person name="Glass J.I."/>
            <person name="Rusch D."/>
            <person name="Podicherti R."/>
            <person name="Tsui H.-C.T."/>
            <person name="Winkler M.E."/>
        </authorList>
    </citation>
    <scope>NUCLEOTIDE SEQUENCE</scope>
</reference>